<dbReference type="Proteomes" id="UP001595640">
    <property type="component" value="Unassembled WGS sequence"/>
</dbReference>
<dbReference type="Gene3D" id="1.10.340.60">
    <property type="entry name" value="AcsD, palm domain, helix bundle"/>
    <property type="match status" value="1"/>
</dbReference>
<reference evidence="5" key="1">
    <citation type="journal article" date="2019" name="Int. J. Syst. Evol. Microbiol.">
        <title>The Global Catalogue of Microorganisms (GCM) 10K type strain sequencing project: providing services to taxonomists for standard genome sequencing and annotation.</title>
        <authorList>
            <consortium name="The Broad Institute Genomics Platform"/>
            <consortium name="The Broad Institute Genome Sequencing Center for Infectious Disease"/>
            <person name="Wu L."/>
            <person name="Ma J."/>
        </authorList>
    </citation>
    <scope>NUCLEOTIDE SEQUENCE [LARGE SCALE GENOMIC DNA]</scope>
    <source>
        <strain evidence="5">KCTC 12847</strain>
    </source>
</reference>
<dbReference type="EMBL" id="JBHRUH010000030">
    <property type="protein sequence ID" value="MFC3292946.1"/>
    <property type="molecule type" value="Genomic_DNA"/>
</dbReference>
<gene>
    <name evidence="4" type="ORF">ACFOEI_12870</name>
</gene>
<dbReference type="PANTHER" id="PTHR34384:SF5">
    <property type="entry name" value="L-2,3-DIAMINOPROPANOATE--CITRATE LIGASE"/>
    <property type="match status" value="1"/>
</dbReference>
<dbReference type="Pfam" id="PF06276">
    <property type="entry name" value="FhuF"/>
    <property type="match status" value="1"/>
</dbReference>
<dbReference type="InterPro" id="IPR043033">
    <property type="entry name" value="PvsD/AcsD-like_thumb_beta"/>
</dbReference>
<dbReference type="InterPro" id="IPR043045">
    <property type="entry name" value="PvsD/AcsD-like_palm_helix"/>
</dbReference>
<comment type="similarity">
    <text evidence="1">Belongs to the IucA/IucC family.</text>
</comment>
<dbReference type="RefSeq" id="WP_019018549.1">
    <property type="nucleotide sequence ID" value="NZ_BMXD01000017.1"/>
</dbReference>
<dbReference type="InterPro" id="IPR037455">
    <property type="entry name" value="LucA/IucC-like"/>
</dbReference>
<proteinExistence type="inferred from homology"/>
<comment type="caution">
    <text evidence="4">The sequence shown here is derived from an EMBL/GenBank/DDBJ whole genome shotgun (WGS) entry which is preliminary data.</text>
</comment>
<evidence type="ECO:0000313" key="4">
    <source>
        <dbReference type="EMBL" id="MFC3292946.1"/>
    </source>
</evidence>
<organism evidence="4 5">
    <name type="scientific">Modicisalibacter luteus</name>
    <dbReference type="NCBI Taxonomy" id="453962"/>
    <lineage>
        <taxon>Bacteria</taxon>
        <taxon>Pseudomonadati</taxon>
        <taxon>Pseudomonadota</taxon>
        <taxon>Gammaproteobacteria</taxon>
        <taxon>Oceanospirillales</taxon>
        <taxon>Halomonadaceae</taxon>
        <taxon>Modicisalibacter</taxon>
    </lineage>
</organism>
<dbReference type="Gene3D" id="1.10.150.640">
    <property type="entry name" value="AcsD, thumb domain, helical bundle"/>
    <property type="match status" value="1"/>
</dbReference>
<keyword evidence="5" id="KW-1185">Reference proteome</keyword>
<dbReference type="InterPro" id="IPR043032">
    <property type="entry name" value="PvsD/AcsD-like_thumb_helix"/>
</dbReference>
<accession>A0ABV7M2W8</accession>
<dbReference type="InterPro" id="IPR022770">
    <property type="entry name" value="IucA/IucC-like_C"/>
</dbReference>
<evidence type="ECO:0000259" key="3">
    <source>
        <dbReference type="Pfam" id="PF06276"/>
    </source>
</evidence>
<dbReference type="PANTHER" id="PTHR34384">
    <property type="entry name" value="L-2,3-DIAMINOPROPANOATE--CITRATE LIGASE"/>
    <property type="match status" value="1"/>
</dbReference>
<dbReference type="InterPro" id="IPR007310">
    <property type="entry name" value="Aerobactin_biosyn_IucA/IucC_N"/>
</dbReference>
<feature type="domain" description="Aerobactin siderophore biosynthesis IucA/IucC N-terminal" evidence="2">
    <location>
        <begin position="153"/>
        <end position="386"/>
    </location>
</feature>
<evidence type="ECO:0000259" key="2">
    <source>
        <dbReference type="Pfam" id="PF04183"/>
    </source>
</evidence>
<evidence type="ECO:0000256" key="1">
    <source>
        <dbReference type="ARBA" id="ARBA00007832"/>
    </source>
</evidence>
<sequence length="606" mass="68799">MSYARFSRLPDETSRHASAHALLNCIIKEVAIPHRTLSYRWPAQRKGLPDQLHGTPLLIEWSASLSLFVMVDRRSVIGSQFYLSDVYLLETGAARWQLFEVAGLVVALLEHCRWHDGRLNQELCDQVVQSQDVMTKIVAHAVELPRLQPLTDYRCSEQGLWFGHPNHPTPKARQWPSHRLQNKPAYAPEFCATTALHQFSFPVAGLSVQANRLSVQDVLSHVADQRHAEDGSRVVLSMHPVQAELFRQDARVAALIADGIIGDLGQSGWCAAPTASMRTWYLEGHPWFLKGSLNVRITNCVRKNAWYELESTLVIDRIMHRLNQQKDAALEALCVAQEPATVHWAPAEGIDADRRWFREQTGMILRENFCERFSPERCLLSATLFARDAQLAPMALSFIEAALPDGVSDTGDILPSEGRVRQWFQAYLRTLMAPVLGLFFRHGIVMEPHMQNCVLIHDEGMPRQMLLRDFEGVKLTHDKGVDWLAGETLNPRVRESMTYRREQGWNRIAYCLLVNHVAEAILALSWQRPALGDALWQDTLNELRRVRQTLETSAPELDALLKGGELPCKTNFKLRLMAQADRHAEYVALPNPWRINQAMGREVAYG</sequence>
<name>A0ABV7M2W8_9GAMM</name>
<dbReference type="Gene3D" id="2.30.30.1240">
    <property type="entry name" value="AscD, thumb domain, four stranded beta-sheet"/>
    <property type="match status" value="1"/>
</dbReference>
<protein>
    <submittedName>
        <fullName evidence="4">IucA/IucC family protein</fullName>
    </submittedName>
</protein>
<evidence type="ECO:0000313" key="5">
    <source>
        <dbReference type="Proteomes" id="UP001595640"/>
    </source>
</evidence>
<feature type="domain" description="Aerobactin siderophore biosynthesis IucA/IucC-like C-terminal" evidence="3">
    <location>
        <begin position="422"/>
        <end position="582"/>
    </location>
</feature>
<dbReference type="Gene3D" id="3.30.160.870">
    <property type="match status" value="1"/>
</dbReference>
<dbReference type="Pfam" id="PF04183">
    <property type="entry name" value="IucA_IucC"/>
    <property type="match status" value="1"/>
</dbReference>